<dbReference type="PANTHER" id="PTHR43757">
    <property type="entry name" value="AMINOMETHYLTRANSFERASE"/>
    <property type="match status" value="1"/>
</dbReference>
<dbReference type="InterPro" id="IPR028896">
    <property type="entry name" value="GcvT/YgfZ/DmdA"/>
</dbReference>
<dbReference type="STRING" id="644358.A0A0C4E3F3"/>
<comment type="similarity">
    <text evidence="1">Belongs to the GcvT family.</text>
</comment>
<evidence type="ECO:0000256" key="1">
    <source>
        <dbReference type="ARBA" id="ARBA00008609"/>
    </source>
</evidence>
<organism evidence="5 6">
    <name type="scientific">Magnaporthiopsis poae (strain ATCC 64411 / 73-15)</name>
    <name type="common">Kentucky bluegrass fungus</name>
    <name type="synonym">Magnaporthe poae</name>
    <dbReference type="NCBI Taxonomy" id="644358"/>
    <lineage>
        <taxon>Eukaryota</taxon>
        <taxon>Fungi</taxon>
        <taxon>Dikarya</taxon>
        <taxon>Ascomycota</taxon>
        <taxon>Pezizomycotina</taxon>
        <taxon>Sordariomycetes</taxon>
        <taxon>Sordariomycetidae</taxon>
        <taxon>Magnaporthales</taxon>
        <taxon>Magnaporthaceae</taxon>
        <taxon>Magnaporthiopsis</taxon>
    </lineage>
</organism>
<dbReference type="GO" id="GO:0008168">
    <property type="term" value="F:methyltransferase activity"/>
    <property type="evidence" value="ECO:0007669"/>
    <property type="project" value="UniProtKB-KW"/>
</dbReference>
<dbReference type="OrthoDB" id="498204at2759"/>
<dbReference type="GO" id="GO:0005739">
    <property type="term" value="C:mitochondrion"/>
    <property type="evidence" value="ECO:0007669"/>
    <property type="project" value="TreeGrafter"/>
</dbReference>
<dbReference type="EMBL" id="ADBL01001668">
    <property type="status" value="NOT_ANNOTATED_CDS"/>
    <property type="molecule type" value="Genomic_DNA"/>
</dbReference>
<feature type="domain" description="Aminomethyltransferase C-terminal" evidence="3">
    <location>
        <begin position="106"/>
        <end position="180"/>
    </location>
</feature>
<accession>A0A0C4E3F3</accession>
<evidence type="ECO:0000259" key="3">
    <source>
        <dbReference type="Pfam" id="PF08669"/>
    </source>
</evidence>
<name>A0A0C4E3F3_MAGP6</name>
<keyword evidence="4" id="KW-0489">Methyltransferase</keyword>
<dbReference type="GO" id="GO:0032259">
    <property type="term" value="P:methylation"/>
    <property type="evidence" value="ECO:0007669"/>
    <property type="project" value="UniProtKB-KW"/>
</dbReference>
<gene>
    <name evidence="4" type="ORF">MAPG_06952</name>
</gene>
<dbReference type="AlphaFoldDB" id="A0A0C4E3F3"/>
<keyword evidence="4" id="KW-0808">Transferase</keyword>
<dbReference type="Pfam" id="PF08669">
    <property type="entry name" value="GCV_T_C"/>
    <property type="match status" value="1"/>
</dbReference>
<sequence length="190" mass="19747">MVGHSFVGEPGWHIYASADNGLRLWDALFQAGKQHGAVAVGRAAYAALRMEAGFRTYGVDVTTEHGPLEAGLLAAAVDPGKLGYVGCEAVVETATLAAGVRPENMLRCLVVEDAASVVLGKEPVFVAGEAVGYVTSAAFGYTIGKPIAYAWLPGHVDVGATVEIEYFGRRVAATVAAEPLPTGLEVGTMR</sequence>
<protein>
    <submittedName>
        <fullName evidence="4">Aminomethyltransferase</fullName>
    </submittedName>
</protein>
<evidence type="ECO:0000259" key="2">
    <source>
        <dbReference type="Pfam" id="PF01571"/>
    </source>
</evidence>
<reference evidence="5" key="4">
    <citation type="journal article" date="2015" name="G3 (Bethesda)">
        <title>Genome sequences of three phytopathogenic species of the Magnaporthaceae family of fungi.</title>
        <authorList>
            <person name="Okagaki L.H."/>
            <person name="Nunes C.C."/>
            <person name="Sailsbery J."/>
            <person name="Clay B."/>
            <person name="Brown D."/>
            <person name="John T."/>
            <person name="Oh Y."/>
            <person name="Young N."/>
            <person name="Fitzgerald M."/>
            <person name="Haas B.J."/>
            <person name="Zeng Q."/>
            <person name="Young S."/>
            <person name="Adiconis X."/>
            <person name="Fan L."/>
            <person name="Levin J.Z."/>
            <person name="Mitchell T.K."/>
            <person name="Okubara P.A."/>
            <person name="Farman M.L."/>
            <person name="Kohn L.M."/>
            <person name="Birren B."/>
            <person name="Ma L.-J."/>
            <person name="Dean R.A."/>
        </authorList>
    </citation>
    <scope>NUCLEOTIDE SEQUENCE</scope>
    <source>
        <strain evidence="5">ATCC 64411 / 73-15</strain>
    </source>
</reference>
<dbReference type="InterPro" id="IPR013977">
    <property type="entry name" value="GcvT_C"/>
</dbReference>
<dbReference type="eggNOG" id="KOG2844">
    <property type="taxonomic scope" value="Eukaryota"/>
</dbReference>
<dbReference type="VEuPathDB" id="FungiDB:MAPG_06952"/>
<dbReference type="Proteomes" id="UP000011715">
    <property type="component" value="Unassembled WGS sequence"/>
</dbReference>
<keyword evidence="6" id="KW-1185">Reference proteome</keyword>
<evidence type="ECO:0000313" key="6">
    <source>
        <dbReference type="Proteomes" id="UP000011715"/>
    </source>
</evidence>
<dbReference type="Gene3D" id="3.30.1360.120">
    <property type="entry name" value="Probable tRNA modification gtpase trme, domain 1"/>
    <property type="match status" value="1"/>
</dbReference>
<dbReference type="InterPro" id="IPR006222">
    <property type="entry name" value="GCVT_N"/>
</dbReference>
<dbReference type="EMBL" id="GL876971">
    <property type="protein sequence ID" value="KLU87962.1"/>
    <property type="molecule type" value="Genomic_DNA"/>
</dbReference>
<proteinExistence type="inferred from homology"/>
<reference evidence="6" key="1">
    <citation type="submission" date="2010-05" db="EMBL/GenBank/DDBJ databases">
        <title>The genome sequence of Magnaporthe poae strain ATCC 64411.</title>
        <authorList>
            <person name="Ma L.-J."/>
            <person name="Dead R."/>
            <person name="Young S."/>
            <person name="Zeng Q."/>
            <person name="Koehrsen M."/>
            <person name="Alvarado L."/>
            <person name="Berlin A."/>
            <person name="Chapman S.B."/>
            <person name="Chen Z."/>
            <person name="Freedman E."/>
            <person name="Gellesch M."/>
            <person name="Goldberg J."/>
            <person name="Griggs A."/>
            <person name="Gujja S."/>
            <person name="Heilman E.R."/>
            <person name="Heiman D."/>
            <person name="Hepburn T."/>
            <person name="Howarth C."/>
            <person name="Jen D."/>
            <person name="Larson L."/>
            <person name="Mehta T."/>
            <person name="Neiman D."/>
            <person name="Pearson M."/>
            <person name="Roberts A."/>
            <person name="Saif S."/>
            <person name="Shea T."/>
            <person name="Shenoy N."/>
            <person name="Sisk P."/>
            <person name="Stolte C."/>
            <person name="Sykes S."/>
            <person name="Walk T."/>
            <person name="White J."/>
            <person name="Yandava C."/>
            <person name="Haas B."/>
            <person name="Nusbaum C."/>
            <person name="Birren B."/>
        </authorList>
    </citation>
    <scope>NUCLEOTIDE SEQUENCE [LARGE SCALE GENOMIC DNA]</scope>
    <source>
        <strain evidence="6">ATCC 64411 / 73-15</strain>
    </source>
</reference>
<dbReference type="Gene3D" id="2.40.30.110">
    <property type="entry name" value="Aminomethyltransferase beta-barrel domains"/>
    <property type="match status" value="1"/>
</dbReference>
<evidence type="ECO:0000313" key="4">
    <source>
        <dbReference type="EMBL" id="KLU87962.1"/>
    </source>
</evidence>
<dbReference type="SUPFAM" id="SSF101790">
    <property type="entry name" value="Aminomethyltransferase beta-barrel domain"/>
    <property type="match status" value="1"/>
</dbReference>
<feature type="domain" description="GCVT N-terminal" evidence="2">
    <location>
        <begin position="4"/>
        <end position="73"/>
    </location>
</feature>
<dbReference type="InterPro" id="IPR027266">
    <property type="entry name" value="TrmE/GcvT-like"/>
</dbReference>
<dbReference type="SUPFAM" id="SSF103025">
    <property type="entry name" value="Folate-binding domain"/>
    <property type="match status" value="1"/>
</dbReference>
<dbReference type="InterPro" id="IPR029043">
    <property type="entry name" value="GcvT/YgfZ_C"/>
</dbReference>
<reference evidence="4" key="2">
    <citation type="submission" date="2010-05" db="EMBL/GenBank/DDBJ databases">
        <title>The Genome Sequence of Magnaporthe poae strain ATCC 64411.</title>
        <authorList>
            <consortium name="The Broad Institute Genome Sequencing Platform"/>
            <consortium name="Broad Institute Genome Sequencing Center for Infectious Disease"/>
            <person name="Ma L.-J."/>
            <person name="Dead R."/>
            <person name="Young S."/>
            <person name="Zeng Q."/>
            <person name="Koehrsen M."/>
            <person name="Alvarado L."/>
            <person name="Berlin A."/>
            <person name="Chapman S.B."/>
            <person name="Chen Z."/>
            <person name="Freedman E."/>
            <person name="Gellesch M."/>
            <person name="Goldberg J."/>
            <person name="Griggs A."/>
            <person name="Gujja S."/>
            <person name="Heilman E.R."/>
            <person name="Heiman D."/>
            <person name="Hepburn T."/>
            <person name="Howarth C."/>
            <person name="Jen D."/>
            <person name="Larson L."/>
            <person name="Mehta T."/>
            <person name="Neiman D."/>
            <person name="Pearson M."/>
            <person name="Roberts A."/>
            <person name="Saif S."/>
            <person name="Shea T."/>
            <person name="Shenoy N."/>
            <person name="Sisk P."/>
            <person name="Stolte C."/>
            <person name="Sykes S."/>
            <person name="Walk T."/>
            <person name="White J."/>
            <person name="Yandava C."/>
            <person name="Haas B."/>
            <person name="Nusbaum C."/>
            <person name="Birren B."/>
        </authorList>
    </citation>
    <scope>NUCLEOTIDE SEQUENCE</scope>
    <source>
        <strain evidence="4">ATCC 64411</strain>
    </source>
</reference>
<reference evidence="5" key="5">
    <citation type="submission" date="2015-06" db="UniProtKB">
        <authorList>
            <consortium name="EnsemblFungi"/>
        </authorList>
    </citation>
    <scope>IDENTIFICATION</scope>
    <source>
        <strain evidence="5">ATCC 64411</strain>
    </source>
</reference>
<dbReference type="PANTHER" id="PTHR43757:SF2">
    <property type="entry name" value="AMINOMETHYLTRANSFERASE, MITOCHONDRIAL"/>
    <property type="match status" value="1"/>
</dbReference>
<evidence type="ECO:0000313" key="5">
    <source>
        <dbReference type="EnsemblFungi" id="MAPG_06952T0"/>
    </source>
</evidence>
<dbReference type="EnsemblFungi" id="MAPG_06952T0">
    <property type="protein sequence ID" value="MAPG_06952T0"/>
    <property type="gene ID" value="MAPG_06952"/>
</dbReference>
<reference evidence="4" key="3">
    <citation type="submission" date="2011-03" db="EMBL/GenBank/DDBJ databases">
        <title>Annotation of Magnaporthe poae ATCC 64411.</title>
        <authorList>
            <person name="Ma L.-J."/>
            <person name="Dead R."/>
            <person name="Young S.K."/>
            <person name="Zeng Q."/>
            <person name="Gargeya S."/>
            <person name="Fitzgerald M."/>
            <person name="Haas B."/>
            <person name="Abouelleil A."/>
            <person name="Alvarado L."/>
            <person name="Arachchi H.M."/>
            <person name="Berlin A."/>
            <person name="Brown A."/>
            <person name="Chapman S.B."/>
            <person name="Chen Z."/>
            <person name="Dunbar C."/>
            <person name="Freedman E."/>
            <person name="Gearin G."/>
            <person name="Gellesch M."/>
            <person name="Goldberg J."/>
            <person name="Griggs A."/>
            <person name="Gujja S."/>
            <person name="Heiman D."/>
            <person name="Howarth C."/>
            <person name="Larson L."/>
            <person name="Lui A."/>
            <person name="MacDonald P.J.P."/>
            <person name="Mehta T."/>
            <person name="Montmayeur A."/>
            <person name="Murphy C."/>
            <person name="Neiman D."/>
            <person name="Pearson M."/>
            <person name="Priest M."/>
            <person name="Roberts A."/>
            <person name="Saif S."/>
            <person name="Shea T."/>
            <person name="Shenoy N."/>
            <person name="Sisk P."/>
            <person name="Stolte C."/>
            <person name="Sykes S."/>
            <person name="Yandava C."/>
            <person name="Wortman J."/>
            <person name="Nusbaum C."/>
            <person name="Birren B."/>
        </authorList>
    </citation>
    <scope>NUCLEOTIDE SEQUENCE</scope>
    <source>
        <strain evidence="4">ATCC 64411</strain>
    </source>
</reference>
<dbReference type="Pfam" id="PF01571">
    <property type="entry name" value="GCV_T"/>
    <property type="match status" value="1"/>
</dbReference>
<dbReference type="OMA" id="WHIYASA"/>